<dbReference type="RefSeq" id="WP_008908873.1">
    <property type="nucleotide sequence ID" value="NZ_CAKP01000082.1"/>
</dbReference>
<dbReference type="SUPFAM" id="SSF53822">
    <property type="entry name" value="Periplasmic binding protein-like I"/>
    <property type="match status" value="1"/>
</dbReference>
<feature type="domain" description="HTH lacI-type" evidence="4">
    <location>
        <begin position="5"/>
        <end position="59"/>
    </location>
</feature>
<dbReference type="STRING" id="857293.CAAU_1525"/>
<dbReference type="CDD" id="cd06267">
    <property type="entry name" value="PBP1_LacI_sugar_binding-like"/>
    <property type="match status" value="1"/>
</dbReference>
<gene>
    <name evidence="6" type="ORF">CAAU_1525</name>
</gene>
<evidence type="ECO:0000259" key="5">
    <source>
        <dbReference type="PROSITE" id="PS50943"/>
    </source>
</evidence>
<evidence type="ECO:0000259" key="4">
    <source>
        <dbReference type="PROSITE" id="PS50932"/>
    </source>
</evidence>
<dbReference type="InterPro" id="IPR028082">
    <property type="entry name" value="Peripla_BP_I"/>
</dbReference>
<dbReference type="InterPro" id="IPR001387">
    <property type="entry name" value="Cro/C1-type_HTH"/>
</dbReference>
<dbReference type="Proteomes" id="UP000007652">
    <property type="component" value="Unassembled WGS sequence"/>
</dbReference>
<dbReference type="InterPro" id="IPR010982">
    <property type="entry name" value="Lambda_DNA-bd_dom_sf"/>
</dbReference>
<evidence type="ECO:0000256" key="2">
    <source>
        <dbReference type="ARBA" id="ARBA00023125"/>
    </source>
</evidence>
<dbReference type="PROSITE" id="PS50943">
    <property type="entry name" value="HTH_CROC1"/>
    <property type="match status" value="1"/>
</dbReference>
<dbReference type="EMBL" id="CAKP01000082">
    <property type="protein sequence ID" value="CCJ33609.1"/>
    <property type="molecule type" value="Genomic_DNA"/>
</dbReference>
<dbReference type="PROSITE" id="PS50932">
    <property type="entry name" value="HTH_LACI_2"/>
    <property type="match status" value="1"/>
</dbReference>
<dbReference type="eggNOG" id="COG1609">
    <property type="taxonomic scope" value="Bacteria"/>
</dbReference>
<dbReference type="PRINTS" id="PR00036">
    <property type="entry name" value="HTHLACI"/>
</dbReference>
<dbReference type="PANTHER" id="PTHR30146">
    <property type="entry name" value="LACI-RELATED TRANSCRIPTIONAL REPRESSOR"/>
    <property type="match status" value="1"/>
</dbReference>
<evidence type="ECO:0000256" key="1">
    <source>
        <dbReference type="ARBA" id="ARBA00023015"/>
    </source>
</evidence>
<organism evidence="6 7">
    <name type="scientific">Caloramator australicus RC3</name>
    <dbReference type="NCBI Taxonomy" id="857293"/>
    <lineage>
        <taxon>Bacteria</taxon>
        <taxon>Bacillati</taxon>
        <taxon>Bacillota</taxon>
        <taxon>Clostridia</taxon>
        <taxon>Eubacteriales</taxon>
        <taxon>Clostridiaceae</taxon>
        <taxon>Caloramator</taxon>
    </lineage>
</organism>
<evidence type="ECO:0000313" key="7">
    <source>
        <dbReference type="Proteomes" id="UP000007652"/>
    </source>
</evidence>
<keyword evidence="6" id="KW-0413">Isomerase</keyword>
<dbReference type="PANTHER" id="PTHR30146:SF109">
    <property type="entry name" value="HTH-TYPE TRANSCRIPTIONAL REGULATOR GALS"/>
    <property type="match status" value="1"/>
</dbReference>
<evidence type="ECO:0000313" key="6">
    <source>
        <dbReference type="EMBL" id="CCJ33609.1"/>
    </source>
</evidence>
<proteinExistence type="predicted"/>
<protein>
    <submittedName>
        <fullName evidence="6">Alanine racemase</fullName>
        <ecNumber evidence="6">5.1.1.1</ecNumber>
    </submittedName>
</protein>
<dbReference type="CDD" id="cd01392">
    <property type="entry name" value="HTH_LacI"/>
    <property type="match status" value="1"/>
</dbReference>
<dbReference type="Pfam" id="PF00356">
    <property type="entry name" value="LacI"/>
    <property type="match status" value="1"/>
</dbReference>
<dbReference type="GO" id="GO:0003700">
    <property type="term" value="F:DNA-binding transcription factor activity"/>
    <property type="evidence" value="ECO:0007669"/>
    <property type="project" value="TreeGrafter"/>
</dbReference>
<dbReference type="SMART" id="SM00354">
    <property type="entry name" value="HTH_LACI"/>
    <property type="match status" value="1"/>
</dbReference>
<keyword evidence="3" id="KW-0804">Transcription</keyword>
<dbReference type="InterPro" id="IPR000843">
    <property type="entry name" value="HTH_LacI"/>
</dbReference>
<name>I7K7U7_9CLOT</name>
<feature type="domain" description="HTH cro/C1-type" evidence="5">
    <location>
        <begin position="2"/>
        <end position="53"/>
    </location>
</feature>
<dbReference type="Gene3D" id="1.10.260.40">
    <property type="entry name" value="lambda repressor-like DNA-binding domains"/>
    <property type="match status" value="1"/>
</dbReference>
<evidence type="ECO:0000256" key="3">
    <source>
        <dbReference type="ARBA" id="ARBA00023163"/>
    </source>
</evidence>
<sequence length="338" mass="37888">MEKNVTIKDVAKKAGVSVSTVSRAFNNYSDINPETREYILKVAEELGYRPNLIAKSLSSNKNFRIGMLVEDYDQTGMLNPLVFQMLMSFKNAADRQGFETVLLSTSSDMQKSQTLSKLYQEKQIDGAFIMGLKLTDEYYKELNEFQYPCVLYDIYINNPNVGCIGVDNVKGAFMAVEHLIKLGHKRIAMINGHKDAFVSFERLDGYFLALNRYNIPIDKELIVYADFSDRGGERAAEELIKTHKDITAIFCASDLMAIGAMNALNNLGYSVPDDISIVGFDDLYLAQLTNPKLTTIRQDTAIIGESAANVLINMISGQRIGRVIIQPELIIRESTKNI</sequence>
<dbReference type="AlphaFoldDB" id="I7K7U7"/>
<keyword evidence="2" id="KW-0238">DNA-binding</keyword>
<dbReference type="Gene3D" id="3.40.50.2300">
    <property type="match status" value="2"/>
</dbReference>
<dbReference type="GO" id="GO:0008784">
    <property type="term" value="F:alanine racemase activity"/>
    <property type="evidence" value="ECO:0007669"/>
    <property type="project" value="UniProtKB-EC"/>
</dbReference>
<reference evidence="6 7" key="1">
    <citation type="journal article" date="2011" name="J. Bacteriol.">
        <title>Draft genome sequence of Caloramator australicus strain RC3T, a thermoanaerobe from the Great Artesian Basin of Australia.</title>
        <authorList>
            <person name="Ogg C.D."/>
            <person name="Patel B.K.C."/>
        </authorList>
    </citation>
    <scope>NUCLEOTIDE SEQUENCE [LARGE SCALE GENOMIC DNA]</scope>
    <source>
        <strain evidence="6 7">RC3</strain>
    </source>
</reference>
<comment type="caution">
    <text evidence="6">The sequence shown here is derived from an EMBL/GenBank/DDBJ whole genome shotgun (WGS) entry which is preliminary data.</text>
</comment>
<accession>I7K7U7</accession>
<dbReference type="EC" id="5.1.1.1" evidence="6"/>
<dbReference type="GO" id="GO:0000976">
    <property type="term" value="F:transcription cis-regulatory region binding"/>
    <property type="evidence" value="ECO:0007669"/>
    <property type="project" value="TreeGrafter"/>
</dbReference>
<dbReference type="InterPro" id="IPR046335">
    <property type="entry name" value="LacI/GalR-like_sensor"/>
</dbReference>
<keyword evidence="1" id="KW-0805">Transcription regulation</keyword>
<keyword evidence="7" id="KW-1185">Reference proteome</keyword>
<dbReference type="SUPFAM" id="SSF47413">
    <property type="entry name" value="lambda repressor-like DNA-binding domains"/>
    <property type="match status" value="1"/>
</dbReference>
<dbReference type="Pfam" id="PF13377">
    <property type="entry name" value="Peripla_BP_3"/>
    <property type="match status" value="1"/>
</dbReference>